<dbReference type="EMBL" id="JAMPLM010000001">
    <property type="protein sequence ID" value="MEP1057231.1"/>
    <property type="molecule type" value="Genomic_DNA"/>
</dbReference>
<reference evidence="2 3" key="1">
    <citation type="submission" date="2022-04" db="EMBL/GenBank/DDBJ databases">
        <title>Positive selection, recombination, and allopatry shape intraspecific diversity of widespread and dominant cyanobacteria.</title>
        <authorList>
            <person name="Wei J."/>
            <person name="Shu W."/>
            <person name="Hu C."/>
        </authorList>
    </citation>
    <scope>NUCLEOTIDE SEQUENCE [LARGE SCALE GENOMIC DNA]</scope>
    <source>
        <strain evidence="2 3">AS-A4</strain>
    </source>
</reference>
<evidence type="ECO:0000313" key="2">
    <source>
        <dbReference type="EMBL" id="MEP1057231.1"/>
    </source>
</evidence>
<evidence type="ECO:0000256" key="1">
    <source>
        <dbReference type="SAM" id="Phobius"/>
    </source>
</evidence>
<comment type="caution">
    <text evidence="2">The sequence shown here is derived from an EMBL/GenBank/DDBJ whole genome shotgun (WGS) entry which is preliminary data.</text>
</comment>
<evidence type="ECO:0000313" key="3">
    <source>
        <dbReference type="Proteomes" id="UP001476950"/>
    </source>
</evidence>
<dbReference type="RefSeq" id="WP_206756121.1">
    <property type="nucleotide sequence ID" value="NZ_JAMPLM010000001.1"/>
</dbReference>
<dbReference type="Proteomes" id="UP001476950">
    <property type="component" value="Unassembled WGS sequence"/>
</dbReference>
<sequence>MLTMLGELCQQRVTRCKGKRTPKGRSVMWAVVVISNLVLGLLCLLVAWQLWHFKRRLARAADTLLAFERSVQHVLERAPDAIYRKDGGIQQLRATYQGLEPQWQRAQKALALLSLGQSLWQRRLMFLAPRSRSTRQAARRSL</sequence>
<organism evidence="2 3">
    <name type="scientific">Stenomitos frigidus AS-A4</name>
    <dbReference type="NCBI Taxonomy" id="2933935"/>
    <lineage>
        <taxon>Bacteria</taxon>
        <taxon>Bacillati</taxon>
        <taxon>Cyanobacteriota</taxon>
        <taxon>Cyanophyceae</taxon>
        <taxon>Leptolyngbyales</taxon>
        <taxon>Leptolyngbyaceae</taxon>
        <taxon>Stenomitos</taxon>
    </lineage>
</organism>
<protein>
    <submittedName>
        <fullName evidence="2">Uncharacterized protein</fullName>
    </submittedName>
</protein>
<keyword evidence="3" id="KW-1185">Reference proteome</keyword>
<gene>
    <name evidence="2" type="ORF">NDI38_02200</name>
</gene>
<feature type="transmembrane region" description="Helical" evidence="1">
    <location>
        <begin position="27"/>
        <end position="51"/>
    </location>
</feature>
<proteinExistence type="predicted"/>
<keyword evidence="1" id="KW-1133">Transmembrane helix</keyword>
<accession>A0ABV0KDF2</accession>
<keyword evidence="1" id="KW-0812">Transmembrane</keyword>
<name>A0ABV0KDF2_9CYAN</name>
<keyword evidence="1" id="KW-0472">Membrane</keyword>